<gene>
    <name evidence="2" type="ORF">NBR_LOCUS18693</name>
</gene>
<feature type="chain" id="PRO_5043125856" evidence="1">
    <location>
        <begin position="17"/>
        <end position="178"/>
    </location>
</feature>
<proteinExistence type="predicted"/>
<reference evidence="2 3" key="2">
    <citation type="submission" date="2018-11" db="EMBL/GenBank/DDBJ databases">
        <authorList>
            <consortium name="Pathogen Informatics"/>
        </authorList>
    </citation>
    <scope>NUCLEOTIDE SEQUENCE [LARGE SCALE GENOMIC DNA]</scope>
</reference>
<organism evidence="4">
    <name type="scientific">Nippostrongylus brasiliensis</name>
    <name type="common">Rat hookworm</name>
    <dbReference type="NCBI Taxonomy" id="27835"/>
    <lineage>
        <taxon>Eukaryota</taxon>
        <taxon>Metazoa</taxon>
        <taxon>Ecdysozoa</taxon>
        <taxon>Nematoda</taxon>
        <taxon>Chromadorea</taxon>
        <taxon>Rhabditida</taxon>
        <taxon>Rhabditina</taxon>
        <taxon>Rhabditomorpha</taxon>
        <taxon>Strongyloidea</taxon>
        <taxon>Heligmosomidae</taxon>
        <taxon>Nippostrongylus</taxon>
    </lineage>
</organism>
<dbReference type="PROSITE" id="PS51257">
    <property type="entry name" value="PROKAR_LIPOPROTEIN"/>
    <property type="match status" value="1"/>
</dbReference>
<name>A0A0N4YN91_NIPBR</name>
<dbReference type="OrthoDB" id="5856944at2759"/>
<protein>
    <submittedName>
        <fullName evidence="4">ML domain-containing protein</fullName>
    </submittedName>
</protein>
<dbReference type="WBParaSite" id="NBR_0001869201-mRNA-1">
    <property type="protein sequence ID" value="NBR_0001869201-mRNA-1"/>
    <property type="gene ID" value="NBR_0001869201"/>
</dbReference>
<evidence type="ECO:0000313" key="3">
    <source>
        <dbReference type="Proteomes" id="UP000271162"/>
    </source>
</evidence>
<dbReference type="PANTHER" id="PTHR35573:SF1">
    <property type="entry name" value="ML DOMAIN-CONTAINING PROTEIN"/>
    <property type="match status" value="1"/>
</dbReference>
<dbReference type="PANTHER" id="PTHR35573">
    <property type="entry name" value="PROTEIN CBG22129"/>
    <property type="match status" value="1"/>
</dbReference>
<evidence type="ECO:0000313" key="4">
    <source>
        <dbReference type="WBParaSite" id="NBR_0001869201-mRNA-1"/>
    </source>
</evidence>
<keyword evidence="3" id="KW-1185">Reference proteome</keyword>
<dbReference type="OMA" id="KLYKWGG"/>
<dbReference type="EMBL" id="UYSL01023613">
    <property type="protein sequence ID" value="VDL82418.1"/>
    <property type="molecule type" value="Genomic_DNA"/>
</dbReference>
<evidence type="ECO:0000313" key="2">
    <source>
        <dbReference type="EMBL" id="VDL82418.1"/>
    </source>
</evidence>
<sequence length="178" mass="20021">MKNLALLLAFVGVVVACDVKWPNGTDTNFHWYQCNTGPLTFYNATPFDQTGTTYEYPIHLGKPLMVKCDVLNPKNVYSSPNLILNINIWSWGTSLGTCAWSILPTFGMLSNLDACSHGVTCPIKVGREELDVMVDFTKYQTIINLLKDDAPYQLEYAMHDNLSKDNICFMAQARTRLV</sequence>
<dbReference type="Proteomes" id="UP000271162">
    <property type="component" value="Unassembled WGS sequence"/>
</dbReference>
<accession>A0A0N4YN91</accession>
<keyword evidence="1" id="KW-0732">Signal</keyword>
<feature type="signal peptide" evidence="1">
    <location>
        <begin position="1"/>
        <end position="16"/>
    </location>
</feature>
<evidence type="ECO:0000256" key="1">
    <source>
        <dbReference type="SAM" id="SignalP"/>
    </source>
</evidence>
<dbReference type="AlphaFoldDB" id="A0A0N4YN91"/>
<reference evidence="4" key="1">
    <citation type="submission" date="2017-02" db="UniProtKB">
        <authorList>
            <consortium name="WormBaseParasite"/>
        </authorList>
    </citation>
    <scope>IDENTIFICATION</scope>
</reference>